<dbReference type="SUPFAM" id="SSF88713">
    <property type="entry name" value="Glycoside hydrolase/deacetylase"/>
    <property type="match status" value="1"/>
</dbReference>
<feature type="chain" id="PRO_5022946540" description="NodB homology domain-containing protein" evidence="1">
    <location>
        <begin position="24"/>
        <end position="391"/>
    </location>
</feature>
<feature type="domain" description="NodB homology" evidence="2">
    <location>
        <begin position="184"/>
        <end position="303"/>
    </location>
</feature>
<keyword evidence="1" id="KW-0732">Signal</keyword>
<dbReference type="AlphaFoldDB" id="A0A5E6TY55"/>
<dbReference type="Gene3D" id="3.20.20.370">
    <property type="entry name" value="Glycoside hydrolase/deacetylase"/>
    <property type="match status" value="1"/>
</dbReference>
<dbReference type="InterPro" id="IPR002509">
    <property type="entry name" value="NODB_dom"/>
</dbReference>
<name>A0A5E6TY55_PSEFL</name>
<evidence type="ECO:0000256" key="1">
    <source>
        <dbReference type="SAM" id="SignalP"/>
    </source>
</evidence>
<evidence type="ECO:0000313" key="3">
    <source>
        <dbReference type="EMBL" id="VVM95883.1"/>
    </source>
</evidence>
<protein>
    <recommendedName>
        <fullName evidence="2">NodB homology domain-containing protein</fullName>
    </recommendedName>
</protein>
<dbReference type="Proteomes" id="UP000399692">
    <property type="component" value="Unassembled WGS sequence"/>
</dbReference>
<accession>A0A5E6TY55</accession>
<dbReference type="CDD" id="cd10917">
    <property type="entry name" value="CE4_NodB_like_6s_7s"/>
    <property type="match status" value="1"/>
</dbReference>
<dbReference type="InterPro" id="IPR050248">
    <property type="entry name" value="Polysacc_deacetylase_ArnD"/>
</dbReference>
<dbReference type="PANTHER" id="PTHR10587">
    <property type="entry name" value="GLYCOSYL TRANSFERASE-RELATED"/>
    <property type="match status" value="1"/>
</dbReference>
<dbReference type="EMBL" id="CABVHF010000010">
    <property type="protein sequence ID" value="VVM95883.1"/>
    <property type="molecule type" value="Genomic_DNA"/>
</dbReference>
<dbReference type="GO" id="GO:0016810">
    <property type="term" value="F:hydrolase activity, acting on carbon-nitrogen (but not peptide) bonds"/>
    <property type="evidence" value="ECO:0007669"/>
    <property type="project" value="InterPro"/>
</dbReference>
<feature type="signal peptide" evidence="1">
    <location>
        <begin position="1"/>
        <end position="23"/>
    </location>
</feature>
<sequence precursor="true">MENLIVRIALAVLASVLSLAVQAAPVVPASFDRSLWPEQLDSPVLFDVASRAEILSFAQVLQESEMLDEPALAARLQLRQVNLPVVRAVRARMWQRLWQNYQQAQRSCEQDASFCYPLESMAELRTRAATFNADVGEFYVGWTEPSHSFHRRYLDEQLRKAALFPQTSSEIERLSSRERNGDELNDRMFLLTFVGGPGGQGSSTDNLADYLRRQKLNATFFVLGNRLQQRRDSGAGRLQDVYRKQCVGIQGWEYRSHAQWQGWQDSLRRSQAWVQAELPEQYVPLFRPPYGQRRSDGEAFMASEGLQVSLWDIDAMDDGALTAEASAQRVVTLMLLWRKGVIQFHDNQSKAQPALEWLLQHTVQSGIGWQDCKEYGRGADADPTAQSGVGG</sequence>
<organism evidence="3 4">
    <name type="scientific">Pseudomonas fluorescens</name>
    <dbReference type="NCBI Taxonomy" id="294"/>
    <lineage>
        <taxon>Bacteria</taxon>
        <taxon>Pseudomonadati</taxon>
        <taxon>Pseudomonadota</taxon>
        <taxon>Gammaproteobacteria</taxon>
        <taxon>Pseudomonadales</taxon>
        <taxon>Pseudomonadaceae</taxon>
        <taxon>Pseudomonas</taxon>
    </lineage>
</organism>
<evidence type="ECO:0000313" key="4">
    <source>
        <dbReference type="Proteomes" id="UP000399692"/>
    </source>
</evidence>
<proteinExistence type="predicted"/>
<dbReference type="GO" id="GO:0005975">
    <property type="term" value="P:carbohydrate metabolic process"/>
    <property type="evidence" value="ECO:0007669"/>
    <property type="project" value="InterPro"/>
</dbReference>
<evidence type="ECO:0000259" key="2">
    <source>
        <dbReference type="Pfam" id="PF01522"/>
    </source>
</evidence>
<gene>
    <name evidence="3" type="ORF">PS631_03082</name>
</gene>
<dbReference type="PANTHER" id="PTHR10587:SF137">
    <property type="entry name" value="4-DEOXY-4-FORMAMIDO-L-ARABINOSE-PHOSPHOUNDECAPRENOL DEFORMYLASE ARND-RELATED"/>
    <property type="match status" value="1"/>
</dbReference>
<dbReference type="InterPro" id="IPR011330">
    <property type="entry name" value="Glyco_hydro/deAcase_b/a-brl"/>
</dbReference>
<reference evidence="3 4" key="1">
    <citation type="submission" date="2019-09" db="EMBL/GenBank/DDBJ databases">
        <authorList>
            <person name="Chandra G."/>
            <person name="Truman W A."/>
        </authorList>
    </citation>
    <scope>NUCLEOTIDE SEQUENCE [LARGE SCALE GENOMIC DNA]</scope>
    <source>
        <strain evidence="3">PS631</strain>
    </source>
</reference>
<dbReference type="Pfam" id="PF01522">
    <property type="entry name" value="Polysacc_deac_1"/>
    <property type="match status" value="1"/>
</dbReference>